<sequence>MKIGVPSDTQKKNLANCDVALQYLEQVGVMLCDEDGLKITGDDVAGGEKGFTLSLLWNIFVHLQLPLLIDKTTIADEISKIGGFNMGSYMASKAD</sequence>
<dbReference type="InterPro" id="IPR036872">
    <property type="entry name" value="CH_dom_sf"/>
</dbReference>
<comment type="caution">
    <text evidence="1">The sequence shown here is derived from an EMBL/GenBank/DDBJ whole genome shotgun (WGS) entry which is preliminary data.</text>
</comment>
<dbReference type="SUPFAM" id="SSF47576">
    <property type="entry name" value="Calponin-homology domain, CH-domain"/>
    <property type="match status" value="1"/>
</dbReference>
<evidence type="ECO:0000313" key="1">
    <source>
        <dbReference type="EMBL" id="KAK8478589.1"/>
    </source>
</evidence>
<proteinExistence type="predicted"/>
<reference evidence="1 2" key="1">
    <citation type="journal article" date="2024" name="G3 (Bethesda)">
        <title>Genome assembly of Hibiscus sabdariffa L. provides insights into metabolisms of medicinal natural products.</title>
        <authorList>
            <person name="Kim T."/>
        </authorList>
    </citation>
    <scope>NUCLEOTIDE SEQUENCE [LARGE SCALE GENOMIC DNA]</scope>
    <source>
        <strain evidence="1">TK-2024</strain>
        <tissue evidence="1">Old leaves</tissue>
    </source>
</reference>
<dbReference type="InterPro" id="IPR051185">
    <property type="entry name" value="ASPM"/>
</dbReference>
<organism evidence="1 2">
    <name type="scientific">Hibiscus sabdariffa</name>
    <name type="common">roselle</name>
    <dbReference type="NCBI Taxonomy" id="183260"/>
    <lineage>
        <taxon>Eukaryota</taxon>
        <taxon>Viridiplantae</taxon>
        <taxon>Streptophyta</taxon>
        <taxon>Embryophyta</taxon>
        <taxon>Tracheophyta</taxon>
        <taxon>Spermatophyta</taxon>
        <taxon>Magnoliopsida</taxon>
        <taxon>eudicotyledons</taxon>
        <taxon>Gunneridae</taxon>
        <taxon>Pentapetalae</taxon>
        <taxon>rosids</taxon>
        <taxon>malvids</taxon>
        <taxon>Malvales</taxon>
        <taxon>Malvaceae</taxon>
        <taxon>Malvoideae</taxon>
        <taxon>Hibiscus</taxon>
    </lineage>
</organism>
<dbReference type="PANTHER" id="PTHR22706:SF1">
    <property type="entry name" value="ASSEMBLY FACTOR FOR SPINDLE MICROTUBULES"/>
    <property type="match status" value="1"/>
</dbReference>
<gene>
    <name evidence="1" type="ORF">V6N11_034331</name>
</gene>
<dbReference type="EMBL" id="JBBPBN010001337">
    <property type="protein sequence ID" value="KAK8478589.1"/>
    <property type="molecule type" value="Genomic_DNA"/>
</dbReference>
<evidence type="ECO:0000313" key="2">
    <source>
        <dbReference type="Proteomes" id="UP001396334"/>
    </source>
</evidence>
<name>A0ABR1ZE44_9ROSI</name>
<protein>
    <submittedName>
        <fullName evidence="1">Uncharacterized protein</fullName>
    </submittedName>
</protein>
<accession>A0ABR1ZE44</accession>
<dbReference type="Gene3D" id="1.10.418.10">
    <property type="entry name" value="Calponin-like domain"/>
    <property type="match status" value="1"/>
</dbReference>
<dbReference type="Proteomes" id="UP001396334">
    <property type="component" value="Unassembled WGS sequence"/>
</dbReference>
<keyword evidence="2" id="KW-1185">Reference proteome</keyword>
<dbReference type="PANTHER" id="PTHR22706">
    <property type="entry name" value="ASSEMBLY FACTOR FOR SPINDLE MICROTUBULES"/>
    <property type="match status" value="1"/>
</dbReference>